<name>A0A182V8W7_ANOME</name>
<evidence type="ECO:0000313" key="3">
    <source>
        <dbReference type="Proteomes" id="UP000075903"/>
    </source>
</evidence>
<keyword evidence="3" id="KW-1185">Reference proteome</keyword>
<reference evidence="2" key="1">
    <citation type="submission" date="2020-05" db="UniProtKB">
        <authorList>
            <consortium name="EnsemblMetazoa"/>
        </authorList>
    </citation>
    <scope>IDENTIFICATION</scope>
    <source>
        <strain evidence="2">MAF</strain>
    </source>
</reference>
<feature type="region of interest" description="Disordered" evidence="1">
    <location>
        <begin position="112"/>
        <end position="134"/>
    </location>
</feature>
<sequence>MAVSSDARARDSSASDSWDGWSPIESIGMAGSTTTSSGRATPTAGTALTGCTTGTGTSVGTPLPTTPRPASCTTPSVPTTVGGEAIGSGADVLPQKDVRAAMFITVSKCDPIESDPPPLLPPPPPPPPAAAAAPPALGRSIMRLSFASSDMLEQLSSISMLGCRTLRRRYSMLGSAGTGANRMPSSELSTDAPNRASEAFTANWSSDSSSAMWPRLHSGSTSSGLNTSTAGWIGWLGEGSDSTPGWHWGGIILPVGSTLIGGGIMPFASISSGVEVRRNIGRLVCTFVGSSNGDTAAGKGTSEKDTEERRKEQ</sequence>
<organism evidence="2 3">
    <name type="scientific">Anopheles merus</name>
    <name type="common">Mosquito</name>
    <dbReference type="NCBI Taxonomy" id="30066"/>
    <lineage>
        <taxon>Eukaryota</taxon>
        <taxon>Metazoa</taxon>
        <taxon>Ecdysozoa</taxon>
        <taxon>Arthropoda</taxon>
        <taxon>Hexapoda</taxon>
        <taxon>Insecta</taxon>
        <taxon>Pterygota</taxon>
        <taxon>Neoptera</taxon>
        <taxon>Endopterygota</taxon>
        <taxon>Diptera</taxon>
        <taxon>Nematocera</taxon>
        <taxon>Culicoidea</taxon>
        <taxon>Culicidae</taxon>
        <taxon>Anophelinae</taxon>
        <taxon>Anopheles</taxon>
    </lineage>
</organism>
<protein>
    <submittedName>
        <fullName evidence="2">Uncharacterized protein</fullName>
    </submittedName>
</protein>
<feature type="region of interest" description="Disordered" evidence="1">
    <location>
        <begin position="294"/>
        <end position="313"/>
    </location>
</feature>
<feature type="compositionally biased region" description="Pro residues" evidence="1">
    <location>
        <begin position="114"/>
        <end position="129"/>
    </location>
</feature>
<evidence type="ECO:0000256" key="1">
    <source>
        <dbReference type="SAM" id="MobiDB-lite"/>
    </source>
</evidence>
<feature type="compositionally biased region" description="Basic and acidic residues" evidence="1">
    <location>
        <begin position="301"/>
        <end position="313"/>
    </location>
</feature>
<feature type="compositionally biased region" description="Low complexity" evidence="1">
    <location>
        <begin position="26"/>
        <end position="63"/>
    </location>
</feature>
<feature type="region of interest" description="Disordered" evidence="1">
    <location>
        <begin position="1"/>
        <end position="88"/>
    </location>
</feature>
<dbReference type="EnsemblMetazoa" id="AMEM010860-RA">
    <property type="protein sequence ID" value="AMEM010860-PA"/>
    <property type="gene ID" value="AMEM010860"/>
</dbReference>
<proteinExistence type="predicted"/>
<accession>A0A182V8W7</accession>
<dbReference type="VEuPathDB" id="VectorBase:AMEM010860"/>
<dbReference type="AlphaFoldDB" id="A0A182V8W7"/>
<dbReference type="Proteomes" id="UP000075903">
    <property type="component" value="Unassembled WGS sequence"/>
</dbReference>
<evidence type="ECO:0000313" key="2">
    <source>
        <dbReference type="EnsemblMetazoa" id="AMEM010860-PA"/>
    </source>
</evidence>